<feature type="domain" description="PAC" evidence="3">
    <location>
        <begin position="363"/>
        <end position="414"/>
    </location>
</feature>
<evidence type="ECO:0000256" key="2">
    <source>
        <dbReference type="SAM" id="Phobius"/>
    </source>
</evidence>
<dbReference type="SUPFAM" id="SSF141868">
    <property type="entry name" value="EAL domain-like"/>
    <property type="match status" value="1"/>
</dbReference>
<dbReference type="InterPro" id="IPR043128">
    <property type="entry name" value="Rev_trsase/Diguanyl_cyclase"/>
</dbReference>
<organism evidence="6 7">
    <name type="scientific">Martelella alba</name>
    <dbReference type="NCBI Taxonomy" id="2590451"/>
    <lineage>
        <taxon>Bacteria</taxon>
        <taxon>Pseudomonadati</taxon>
        <taxon>Pseudomonadota</taxon>
        <taxon>Alphaproteobacteria</taxon>
        <taxon>Hyphomicrobiales</taxon>
        <taxon>Aurantimonadaceae</taxon>
        <taxon>Martelella</taxon>
    </lineage>
</organism>
<dbReference type="Gene3D" id="2.10.70.100">
    <property type="match status" value="1"/>
</dbReference>
<dbReference type="CDD" id="cd01949">
    <property type="entry name" value="GGDEF"/>
    <property type="match status" value="1"/>
</dbReference>
<keyword evidence="2" id="KW-0472">Membrane</keyword>
<dbReference type="PROSITE" id="PS50887">
    <property type="entry name" value="GGDEF"/>
    <property type="match status" value="1"/>
</dbReference>
<dbReference type="InterPro" id="IPR013655">
    <property type="entry name" value="PAS_fold_3"/>
</dbReference>
<dbReference type="PROSITE" id="PS50113">
    <property type="entry name" value="PAC"/>
    <property type="match status" value="1"/>
</dbReference>
<keyword evidence="2" id="KW-0812">Transmembrane</keyword>
<dbReference type="SUPFAM" id="SSF55785">
    <property type="entry name" value="PYP-like sensor domain (PAS domain)"/>
    <property type="match status" value="1"/>
</dbReference>
<dbReference type="Gene3D" id="3.30.450.20">
    <property type="entry name" value="PAS domain"/>
    <property type="match status" value="1"/>
</dbReference>
<dbReference type="Gene3D" id="3.30.70.270">
    <property type="match status" value="1"/>
</dbReference>
<dbReference type="EMBL" id="VHLG01000009">
    <property type="protein sequence ID" value="TPW29409.1"/>
    <property type="molecule type" value="Genomic_DNA"/>
</dbReference>
<comment type="caution">
    <text evidence="6">The sequence shown here is derived from an EMBL/GenBank/DDBJ whole genome shotgun (WGS) entry which is preliminary data.</text>
</comment>
<evidence type="ECO:0000259" key="5">
    <source>
        <dbReference type="PROSITE" id="PS50887"/>
    </source>
</evidence>
<dbReference type="InterPro" id="IPR000160">
    <property type="entry name" value="GGDEF_dom"/>
</dbReference>
<dbReference type="PANTHER" id="PTHR44757">
    <property type="entry name" value="DIGUANYLATE CYCLASE DGCP"/>
    <property type="match status" value="1"/>
</dbReference>
<feature type="transmembrane region" description="Helical" evidence="2">
    <location>
        <begin position="248"/>
        <end position="268"/>
    </location>
</feature>
<dbReference type="SMART" id="SM00052">
    <property type="entry name" value="EAL"/>
    <property type="match status" value="1"/>
</dbReference>
<dbReference type="InterPro" id="IPR029787">
    <property type="entry name" value="Nucleotide_cyclase"/>
</dbReference>
<proteinExistence type="predicted"/>
<dbReference type="PROSITE" id="PS50883">
    <property type="entry name" value="EAL"/>
    <property type="match status" value="1"/>
</dbReference>
<evidence type="ECO:0000259" key="4">
    <source>
        <dbReference type="PROSITE" id="PS50883"/>
    </source>
</evidence>
<dbReference type="SUPFAM" id="SSF55073">
    <property type="entry name" value="Nucleotide cyclase"/>
    <property type="match status" value="1"/>
</dbReference>
<gene>
    <name evidence="6" type="ORF">FJU08_13790</name>
</gene>
<dbReference type="RefSeq" id="WP_141149605.1">
    <property type="nucleotide sequence ID" value="NZ_VHLG01000009.1"/>
</dbReference>
<name>A0A506U9Z5_9HYPH</name>
<dbReference type="AlphaFoldDB" id="A0A506U9Z5"/>
<keyword evidence="2" id="KW-1133">Transmembrane helix</keyword>
<dbReference type="OrthoDB" id="9814202at2"/>
<dbReference type="InterPro" id="IPR052155">
    <property type="entry name" value="Biofilm_reg_signaling"/>
</dbReference>
<dbReference type="Pfam" id="PF00990">
    <property type="entry name" value="GGDEF"/>
    <property type="match status" value="1"/>
</dbReference>
<evidence type="ECO:0000256" key="1">
    <source>
        <dbReference type="SAM" id="Coils"/>
    </source>
</evidence>
<dbReference type="Pfam" id="PF08447">
    <property type="entry name" value="PAS_3"/>
    <property type="match status" value="1"/>
</dbReference>
<feature type="transmembrane region" description="Helical" evidence="2">
    <location>
        <begin position="17"/>
        <end position="40"/>
    </location>
</feature>
<dbReference type="Proteomes" id="UP000318801">
    <property type="component" value="Unassembled WGS sequence"/>
</dbReference>
<dbReference type="Gene3D" id="3.20.20.450">
    <property type="entry name" value="EAL domain"/>
    <property type="match status" value="1"/>
</dbReference>
<evidence type="ECO:0000259" key="3">
    <source>
        <dbReference type="PROSITE" id="PS50113"/>
    </source>
</evidence>
<dbReference type="SMART" id="SM00267">
    <property type="entry name" value="GGDEF"/>
    <property type="match status" value="1"/>
</dbReference>
<dbReference type="InterPro" id="IPR035919">
    <property type="entry name" value="EAL_sf"/>
</dbReference>
<dbReference type="CDD" id="cd01948">
    <property type="entry name" value="EAL"/>
    <property type="match status" value="1"/>
</dbReference>
<dbReference type="CDD" id="cd00130">
    <property type="entry name" value="PAS"/>
    <property type="match status" value="1"/>
</dbReference>
<dbReference type="InterPro" id="IPR000700">
    <property type="entry name" value="PAS-assoc_C"/>
</dbReference>
<dbReference type="Pfam" id="PF00563">
    <property type="entry name" value="EAL"/>
    <property type="match status" value="1"/>
</dbReference>
<feature type="coiled-coil region" evidence="1">
    <location>
        <begin position="409"/>
        <end position="436"/>
    </location>
</feature>
<protein>
    <submittedName>
        <fullName evidence="6">EAL domain-containing protein</fullName>
    </submittedName>
</protein>
<evidence type="ECO:0000313" key="7">
    <source>
        <dbReference type="Proteomes" id="UP000318801"/>
    </source>
</evidence>
<dbReference type="InterPro" id="IPR000014">
    <property type="entry name" value="PAS"/>
</dbReference>
<reference evidence="6 7" key="1">
    <citation type="submission" date="2019-06" db="EMBL/GenBank/DDBJ databases">
        <authorList>
            <person name="Li M."/>
        </authorList>
    </citation>
    <scope>NUCLEOTIDE SEQUENCE [LARGE SCALE GENOMIC DNA]</scope>
    <source>
        <strain evidence="6 7">BGMRC2036</strain>
    </source>
</reference>
<dbReference type="NCBIfam" id="TIGR00254">
    <property type="entry name" value="GGDEF"/>
    <property type="match status" value="1"/>
</dbReference>
<feature type="domain" description="GGDEF" evidence="5">
    <location>
        <begin position="466"/>
        <end position="596"/>
    </location>
</feature>
<accession>A0A506U9Z5</accession>
<keyword evidence="7" id="KW-1185">Reference proteome</keyword>
<dbReference type="PANTHER" id="PTHR44757:SF2">
    <property type="entry name" value="BIOFILM ARCHITECTURE MAINTENANCE PROTEIN MBAA"/>
    <property type="match status" value="1"/>
</dbReference>
<keyword evidence="1" id="KW-0175">Coiled coil</keyword>
<feature type="domain" description="EAL" evidence="4">
    <location>
        <begin position="605"/>
        <end position="856"/>
    </location>
</feature>
<dbReference type="InterPro" id="IPR001633">
    <property type="entry name" value="EAL_dom"/>
</dbReference>
<evidence type="ECO:0000313" key="6">
    <source>
        <dbReference type="EMBL" id="TPW29409.1"/>
    </source>
</evidence>
<dbReference type="InterPro" id="IPR035965">
    <property type="entry name" value="PAS-like_dom_sf"/>
</dbReference>
<sequence length="860" mass="95456">MAEQSKDLPRHTVNVKAFILLVTLFFVALGTGIFFADNFIRTTIEHSYRQQTLERLKGFSTALKSTIENIDRMGSVINQTLSLNPPAAKAAAKTYLTKVDWLETAILHDAQGQTSVVSNPQLDPAEQLTPAVSNGENRSISGPITLNDGRKVLVFHFRDGPVETDLVADLQELLGEVGLIEFESDFNFAIQADLLSAANKHLLISHSGIDDGSAVINGVDIAGNRWTLSASPKTGWGSTNDWRETIRIAMILVALSYLVPATLVFLLLHARARARRDINTNRREINALSQRLAVALEASNIGMWEQDMETGDQIWDERLQQIYGVTGSGERHSYADWLSRIHPEDRKLYEEVGFRGSSKQNGYQRQFRIITPDGKIKVMRSASNSFHDADGKLKIVGINWDVTADFMLQQELASSKATAEARNSELERARREMEDIALHDALTGIANRSHFERRLEELQKAGPLPRDATIMLIDLDGFKTINDTMGHFFGDEVLKYAADVFSHAIEPSDFLARTGGDEFVILMQHDGHANALAQQIISKFNMPVTIGRRACRIGASIGIARARDEGDTAGQLLIKADLALYEAKRRGRGQIAHYSEALMTETVETKLVADELLEALENGQIVPYYQPLFDAETGALAGVEALARWEHPEHGLLSPDRFLETAERIGTIKKVDLCIFERALADVAEWNATEMQVPAISVNISAQRLSDPELMHELSGRPKPKAELHFELLESIPFDQEDDELTETLNALRALGTAIDIDDFGSGYASLVGLLNVRPNRLKIARQLVQPILVSEERRRVVQTIIGIGRSLGIDVVAEGVESMAHAEMLRDLGCSKLQGHAFARAMSREDFTIYVTNKAWQKP</sequence>